<dbReference type="AlphaFoldDB" id="A0A7M5WY52"/>
<feature type="chain" id="PRO_5029514229" description="Fungal lipase-type domain-containing protein" evidence="1">
    <location>
        <begin position="21"/>
        <end position="359"/>
    </location>
</feature>
<keyword evidence="4" id="KW-1185">Reference proteome</keyword>
<protein>
    <recommendedName>
        <fullName evidence="2">Fungal lipase-type domain-containing protein</fullName>
    </recommendedName>
</protein>
<dbReference type="SUPFAM" id="SSF53474">
    <property type="entry name" value="alpha/beta-Hydrolases"/>
    <property type="match status" value="1"/>
</dbReference>
<dbReference type="OrthoDB" id="5960337at2759"/>
<dbReference type="Gene3D" id="3.40.50.1820">
    <property type="entry name" value="alpha/beta hydrolase"/>
    <property type="match status" value="1"/>
</dbReference>
<evidence type="ECO:0000313" key="3">
    <source>
        <dbReference type="EnsemblMetazoa" id="CLYHEMP014854.1"/>
    </source>
</evidence>
<name>A0A7M5WY52_9CNID</name>
<feature type="signal peptide" evidence="1">
    <location>
        <begin position="1"/>
        <end position="20"/>
    </location>
</feature>
<sequence length="359" mass="40811">MEFLIYLIGIFSIAVFSTNASSCPTRSNVITFDDIKHSARASREVYKDDKAVIGATIRKTPYKIVRVFEEELFEKGEGIRVAIADHGNTRMIIFRGTDGLTQLLREGASVLKGQHEINYGQNRVQVLKFFWSAFELVYRYTLPYIQDPKRKYIITGHSLGGALASMMAIKGAVYHKSLLANPQSSLITFGQPRVGDAAYAKLHDQMVPTYRKIRVVFMSDPVTKLPPYVAGYRHHSRAVYLGRGLFSFWGKKRSLVEQEIQDEIADPDFEDNVDSADNGYIEPRSKRFFFPKNYYMQVCEKGEAKSCVVHLNSIAPNLLHHAMLFYSNALESSSLKFWTIKSERKSSWEDAFIASCHGE</sequence>
<dbReference type="EnsemblMetazoa" id="CLYHEMT014854.1">
    <property type="protein sequence ID" value="CLYHEMP014854.1"/>
    <property type="gene ID" value="CLYHEMG014854"/>
</dbReference>
<reference evidence="3" key="1">
    <citation type="submission" date="2021-01" db="UniProtKB">
        <authorList>
            <consortium name="EnsemblMetazoa"/>
        </authorList>
    </citation>
    <scope>IDENTIFICATION</scope>
</reference>
<dbReference type="InterPro" id="IPR002921">
    <property type="entry name" value="Fungal_lipase-type"/>
</dbReference>
<accession>A0A7M5WY52</accession>
<dbReference type="InterPro" id="IPR029058">
    <property type="entry name" value="AB_hydrolase_fold"/>
</dbReference>
<proteinExistence type="predicted"/>
<dbReference type="Proteomes" id="UP000594262">
    <property type="component" value="Unplaced"/>
</dbReference>
<evidence type="ECO:0000313" key="4">
    <source>
        <dbReference type="Proteomes" id="UP000594262"/>
    </source>
</evidence>
<dbReference type="Pfam" id="PF01764">
    <property type="entry name" value="Lipase_3"/>
    <property type="match status" value="1"/>
</dbReference>
<organism evidence="3 4">
    <name type="scientific">Clytia hemisphaerica</name>
    <dbReference type="NCBI Taxonomy" id="252671"/>
    <lineage>
        <taxon>Eukaryota</taxon>
        <taxon>Metazoa</taxon>
        <taxon>Cnidaria</taxon>
        <taxon>Hydrozoa</taxon>
        <taxon>Hydroidolina</taxon>
        <taxon>Leptothecata</taxon>
        <taxon>Obeliida</taxon>
        <taxon>Clytiidae</taxon>
        <taxon>Clytia</taxon>
    </lineage>
</organism>
<dbReference type="GO" id="GO:0006629">
    <property type="term" value="P:lipid metabolic process"/>
    <property type="evidence" value="ECO:0007669"/>
    <property type="project" value="InterPro"/>
</dbReference>
<dbReference type="PANTHER" id="PTHR45908">
    <property type="entry name" value="PROTEIN CBG11750-RELATED"/>
    <property type="match status" value="1"/>
</dbReference>
<dbReference type="CDD" id="cd00519">
    <property type="entry name" value="Lipase_3"/>
    <property type="match status" value="1"/>
</dbReference>
<evidence type="ECO:0000256" key="1">
    <source>
        <dbReference type="SAM" id="SignalP"/>
    </source>
</evidence>
<keyword evidence="1" id="KW-0732">Signal</keyword>
<evidence type="ECO:0000259" key="2">
    <source>
        <dbReference type="Pfam" id="PF01764"/>
    </source>
</evidence>
<feature type="domain" description="Fungal lipase-type" evidence="2">
    <location>
        <begin position="92"/>
        <end position="228"/>
    </location>
</feature>